<keyword evidence="2" id="KW-0408">Iron</keyword>
<dbReference type="PIRSF" id="PIRSF004749">
    <property type="entry name" value="Pep_def"/>
    <property type="match status" value="1"/>
</dbReference>
<accession>A0A1F5SML7</accession>
<protein>
    <recommendedName>
        <fullName evidence="2">Peptide deformylase</fullName>
        <shortName evidence="2">PDF</shortName>
        <ecNumber evidence="2">3.5.1.88</ecNumber>
    </recommendedName>
    <alternativeName>
        <fullName evidence="2">Polypeptide deformylase</fullName>
    </alternativeName>
</protein>
<feature type="binding site" evidence="2">
    <location>
        <position position="93"/>
    </location>
    <ligand>
        <name>Fe cation</name>
        <dbReference type="ChEBI" id="CHEBI:24875"/>
    </ligand>
</feature>
<comment type="catalytic activity">
    <reaction evidence="2">
        <text>N-terminal N-formyl-L-methionyl-[peptide] + H2O = N-terminal L-methionyl-[peptide] + formate</text>
        <dbReference type="Rhea" id="RHEA:24420"/>
        <dbReference type="Rhea" id="RHEA-COMP:10639"/>
        <dbReference type="Rhea" id="RHEA-COMP:10640"/>
        <dbReference type="ChEBI" id="CHEBI:15377"/>
        <dbReference type="ChEBI" id="CHEBI:15740"/>
        <dbReference type="ChEBI" id="CHEBI:49298"/>
        <dbReference type="ChEBI" id="CHEBI:64731"/>
        <dbReference type="EC" id="3.5.1.88"/>
    </reaction>
</comment>
<proteinExistence type="inferred from homology"/>
<dbReference type="NCBIfam" id="NF001159">
    <property type="entry name" value="PRK00150.1-3"/>
    <property type="match status" value="1"/>
</dbReference>
<dbReference type="PANTHER" id="PTHR10458">
    <property type="entry name" value="PEPTIDE DEFORMYLASE"/>
    <property type="match status" value="1"/>
</dbReference>
<organism evidence="3 4">
    <name type="scientific">Candidatus Falkowbacteria bacterium RIFOXYA2_FULL_47_19</name>
    <dbReference type="NCBI Taxonomy" id="1797994"/>
    <lineage>
        <taxon>Bacteria</taxon>
        <taxon>Candidatus Falkowiibacteriota</taxon>
    </lineage>
</organism>
<evidence type="ECO:0000313" key="3">
    <source>
        <dbReference type="EMBL" id="OGF27948.1"/>
    </source>
</evidence>
<comment type="cofactor">
    <cofactor evidence="2">
        <name>Fe(2+)</name>
        <dbReference type="ChEBI" id="CHEBI:29033"/>
    </cofactor>
    <text evidence="2">Binds 1 Fe(2+) ion.</text>
</comment>
<dbReference type="GO" id="GO:0042586">
    <property type="term" value="F:peptide deformylase activity"/>
    <property type="evidence" value="ECO:0007669"/>
    <property type="project" value="UniProtKB-UniRule"/>
</dbReference>
<dbReference type="NCBIfam" id="TIGR00079">
    <property type="entry name" value="pept_deformyl"/>
    <property type="match status" value="1"/>
</dbReference>
<comment type="caution">
    <text evidence="3">The sequence shown here is derived from an EMBL/GenBank/DDBJ whole genome shotgun (WGS) entry which is preliminary data.</text>
</comment>
<feature type="active site" evidence="2">
    <location>
        <position position="136"/>
    </location>
</feature>
<dbReference type="PANTHER" id="PTHR10458:SF22">
    <property type="entry name" value="PEPTIDE DEFORMYLASE"/>
    <property type="match status" value="1"/>
</dbReference>
<sequence>MPLLLTIITDPNPVLRKKSRKLDPKKLKTRQIQELCEDMVLTMLKKDGVGLAAPQIGKNIRVITVNTKDGAICMINPEITKRSWLKEWGAEGCLSIPGVFGQVRRHKKVDYSYIDGSGKTIKMSAAGLLARVLQHEIDHLDGILFTDKARDIIRN</sequence>
<dbReference type="Proteomes" id="UP000178367">
    <property type="component" value="Unassembled WGS sequence"/>
</dbReference>
<dbReference type="GO" id="GO:0046872">
    <property type="term" value="F:metal ion binding"/>
    <property type="evidence" value="ECO:0007669"/>
    <property type="project" value="UniProtKB-KW"/>
</dbReference>
<dbReference type="AlphaFoldDB" id="A0A1F5SML7"/>
<dbReference type="GO" id="GO:0006412">
    <property type="term" value="P:translation"/>
    <property type="evidence" value="ECO:0007669"/>
    <property type="project" value="UniProtKB-UniRule"/>
</dbReference>
<dbReference type="PRINTS" id="PR01576">
    <property type="entry name" value="PDEFORMYLASE"/>
</dbReference>
<evidence type="ECO:0000313" key="4">
    <source>
        <dbReference type="Proteomes" id="UP000178367"/>
    </source>
</evidence>
<dbReference type="CDD" id="cd00487">
    <property type="entry name" value="Pep_deformylase"/>
    <property type="match status" value="1"/>
</dbReference>
<keyword evidence="2" id="KW-0648">Protein biosynthesis</keyword>
<dbReference type="InterPro" id="IPR023635">
    <property type="entry name" value="Peptide_deformylase"/>
</dbReference>
<reference evidence="3 4" key="1">
    <citation type="journal article" date="2016" name="Nat. Commun.">
        <title>Thousands of microbial genomes shed light on interconnected biogeochemical processes in an aquifer system.</title>
        <authorList>
            <person name="Anantharaman K."/>
            <person name="Brown C.T."/>
            <person name="Hug L.A."/>
            <person name="Sharon I."/>
            <person name="Castelle C.J."/>
            <person name="Probst A.J."/>
            <person name="Thomas B.C."/>
            <person name="Singh A."/>
            <person name="Wilkins M.J."/>
            <person name="Karaoz U."/>
            <person name="Brodie E.L."/>
            <person name="Williams K.H."/>
            <person name="Hubbard S.S."/>
            <person name="Banfield J.F."/>
        </authorList>
    </citation>
    <scope>NUCLEOTIDE SEQUENCE [LARGE SCALE GENOMIC DNA]</scope>
</reference>
<dbReference type="EMBL" id="MFGB01000005">
    <property type="protein sequence ID" value="OGF27948.1"/>
    <property type="molecule type" value="Genomic_DNA"/>
</dbReference>
<dbReference type="STRING" id="1797994.A2227_05065"/>
<dbReference type="HAMAP" id="MF_00163">
    <property type="entry name" value="Pep_deformylase"/>
    <property type="match status" value="1"/>
</dbReference>
<evidence type="ECO:0000256" key="1">
    <source>
        <dbReference type="ARBA" id="ARBA00010759"/>
    </source>
</evidence>
<evidence type="ECO:0000256" key="2">
    <source>
        <dbReference type="HAMAP-Rule" id="MF_00163"/>
    </source>
</evidence>
<comment type="similarity">
    <text evidence="1 2">Belongs to the polypeptide deformylase family.</text>
</comment>
<dbReference type="EC" id="3.5.1.88" evidence="2"/>
<name>A0A1F5SML7_9BACT</name>
<dbReference type="SUPFAM" id="SSF56420">
    <property type="entry name" value="Peptide deformylase"/>
    <property type="match status" value="1"/>
</dbReference>
<comment type="function">
    <text evidence="2">Removes the formyl group from the N-terminal Met of newly synthesized proteins. Requires at least a dipeptide for an efficient rate of reaction. N-terminal L-methionine is a prerequisite for activity but the enzyme has broad specificity at other positions.</text>
</comment>
<feature type="binding site" evidence="2">
    <location>
        <position position="139"/>
    </location>
    <ligand>
        <name>Fe cation</name>
        <dbReference type="ChEBI" id="CHEBI:24875"/>
    </ligand>
</feature>
<keyword evidence="2" id="KW-0479">Metal-binding</keyword>
<dbReference type="Gene3D" id="3.90.45.10">
    <property type="entry name" value="Peptide deformylase"/>
    <property type="match status" value="1"/>
</dbReference>
<keyword evidence="2" id="KW-0378">Hydrolase</keyword>
<dbReference type="InterPro" id="IPR036821">
    <property type="entry name" value="Peptide_deformylase_sf"/>
</dbReference>
<dbReference type="Pfam" id="PF01327">
    <property type="entry name" value="Pep_deformylase"/>
    <property type="match status" value="1"/>
</dbReference>
<gene>
    <name evidence="2" type="primary">def</name>
    <name evidence="3" type="ORF">A2227_05065</name>
</gene>
<feature type="binding site" evidence="2">
    <location>
        <position position="135"/>
    </location>
    <ligand>
        <name>Fe cation</name>
        <dbReference type="ChEBI" id="CHEBI:24875"/>
    </ligand>
</feature>